<evidence type="ECO:0000313" key="3">
    <source>
        <dbReference type="EMBL" id="KAK9666523.1"/>
    </source>
</evidence>
<feature type="coiled-coil region" evidence="1">
    <location>
        <begin position="13"/>
        <end position="49"/>
    </location>
</feature>
<feature type="domain" description="N-acetyltransferase" evidence="2">
    <location>
        <begin position="22"/>
        <end position="200"/>
    </location>
</feature>
<sequence>MVFHEESFKKKINNKIDEEIVLLVREYDEEKDKEKVDEMEKQIEFGQQNGKPSLVTHHLGDPLARIHHFPLHIMMVGEYGGEIAGVIRCGIKIVTRGKKDVDPPTYVKLAYILGLRVSPLHRQKGVATKLVKRVEEWCKSKGAEYVYMMTDCANEPSINLFTRKFDYIKVCTPTVLGQPVHAHKKPIPSNIAIIRVSPRLAESIYRQIFRNSEFFPKDIGSTLSSKLNLGTFIGVPKIHLPNWDPKRELPPCFAITSVWNTKDVYRLQLKGAAKLTKAFCRGSRVLDAKMPWLRMPSIPNVFSPFGFYFLYGLHMEGKGSLGLMKSLCNYAHNMARDDVACGAVVAEVARWDPVCKAIPHWRKFSWNEDLWCMKKLSKNESDHESKPLDWVSSRSSLPIVFVDPRDF</sequence>
<dbReference type="InterPro" id="IPR016181">
    <property type="entry name" value="Acyl_CoA_acyltransferase"/>
</dbReference>
<organism evidence="3 4">
    <name type="scientific">Saponaria officinalis</name>
    <name type="common">Common soapwort</name>
    <name type="synonym">Lychnis saponaria</name>
    <dbReference type="NCBI Taxonomy" id="3572"/>
    <lineage>
        <taxon>Eukaryota</taxon>
        <taxon>Viridiplantae</taxon>
        <taxon>Streptophyta</taxon>
        <taxon>Embryophyta</taxon>
        <taxon>Tracheophyta</taxon>
        <taxon>Spermatophyta</taxon>
        <taxon>Magnoliopsida</taxon>
        <taxon>eudicotyledons</taxon>
        <taxon>Gunneridae</taxon>
        <taxon>Pentapetalae</taxon>
        <taxon>Caryophyllales</taxon>
        <taxon>Caryophyllaceae</taxon>
        <taxon>Caryophylleae</taxon>
        <taxon>Saponaria</taxon>
    </lineage>
</organism>
<dbReference type="SUPFAM" id="SSF55729">
    <property type="entry name" value="Acyl-CoA N-acyltransferases (Nat)"/>
    <property type="match status" value="1"/>
</dbReference>
<dbReference type="GO" id="GO:0016747">
    <property type="term" value="F:acyltransferase activity, transferring groups other than amino-acyl groups"/>
    <property type="evidence" value="ECO:0007669"/>
    <property type="project" value="InterPro"/>
</dbReference>
<dbReference type="Proteomes" id="UP001443914">
    <property type="component" value="Unassembled WGS sequence"/>
</dbReference>
<evidence type="ECO:0000256" key="1">
    <source>
        <dbReference type="SAM" id="Coils"/>
    </source>
</evidence>
<name>A0AAW1GUF8_SAPOF</name>
<dbReference type="InterPro" id="IPR000182">
    <property type="entry name" value="GNAT_dom"/>
</dbReference>
<keyword evidence="4" id="KW-1185">Reference proteome</keyword>
<dbReference type="PANTHER" id="PTHR47370">
    <property type="entry name" value="ACYL-COA N-ACYLTRANSFERASES (NAT) SUPERFAMILY PROTEIN"/>
    <property type="match status" value="1"/>
</dbReference>
<dbReference type="AlphaFoldDB" id="A0AAW1GUF8"/>
<protein>
    <recommendedName>
        <fullName evidence="2">N-acetyltransferase domain-containing protein</fullName>
    </recommendedName>
</protein>
<dbReference type="EMBL" id="JBDFQZ010000014">
    <property type="protein sequence ID" value="KAK9666523.1"/>
    <property type="molecule type" value="Genomic_DNA"/>
</dbReference>
<dbReference type="PANTHER" id="PTHR47370:SF6">
    <property type="entry name" value="N-ACETYLTRANSFERASE HLS1-RELATED"/>
    <property type="match status" value="1"/>
</dbReference>
<dbReference type="InterPro" id="IPR052810">
    <property type="entry name" value="Plant_NAT"/>
</dbReference>
<dbReference type="CDD" id="cd04301">
    <property type="entry name" value="NAT_SF"/>
    <property type="match status" value="1"/>
</dbReference>
<dbReference type="Gene3D" id="3.40.630.30">
    <property type="match status" value="1"/>
</dbReference>
<dbReference type="Pfam" id="PF00583">
    <property type="entry name" value="Acetyltransf_1"/>
    <property type="match status" value="1"/>
</dbReference>
<evidence type="ECO:0000313" key="4">
    <source>
        <dbReference type="Proteomes" id="UP001443914"/>
    </source>
</evidence>
<comment type="caution">
    <text evidence="3">The sequence shown here is derived from an EMBL/GenBank/DDBJ whole genome shotgun (WGS) entry which is preliminary data.</text>
</comment>
<keyword evidence="1" id="KW-0175">Coiled coil</keyword>
<gene>
    <name evidence="3" type="ORF">RND81_14G190800</name>
</gene>
<reference evidence="3" key="1">
    <citation type="submission" date="2024-03" db="EMBL/GenBank/DDBJ databases">
        <title>WGS assembly of Saponaria officinalis var. Norfolk2.</title>
        <authorList>
            <person name="Jenkins J."/>
            <person name="Shu S."/>
            <person name="Grimwood J."/>
            <person name="Barry K."/>
            <person name="Goodstein D."/>
            <person name="Schmutz J."/>
            <person name="Leebens-Mack J."/>
            <person name="Osbourn A."/>
        </authorList>
    </citation>
    <scope>NUCLEOTIDE SEQUENCE [LARGE SCALE GENOMIC DNA]</scope>
    <source>
        <strain evidence="3">JIC</strain>
    </source>
</reference>
<evidence type="ECO:0000259" key="2">
    <source>
        <dbReference type="PROSITE" id="PS51186"/>
    </source>
</evidence>
<accession>A0AAW1GUF8</accession>
<proteinExistence type="predicted"/>
<dbReference type="PROSITE" id="PS51186">
    <property type="entry name" value="GNAT"/>
    <property type="match status" value="1"/>
</dbReference>